<gene>
    <name evidence="5" type="ORF">GCM10011510_15580</name>
</gene>
<dbReference type="GO" id="GO:0008239">
    <property type="term" value="F:dipeptidyl-peptidase activity"/>
    <property type="evidence" value="ECO:0007669"/>
    <property type="project" value="InterPro"/>
</dbReference>
<dbReference type="Gene3D" id="3.40.50.1820">
    <property type="entry name" value="alpha/beta hydrolase"/>
    <property type="match status" value="1"/>
</dbReference>
<keyword evidence="6" id="KW-1185">Reference proteome</keyword>
<organism evidence="5 6">
    <name type="scientific">Streptococcus himalayensis</name>
    <dbReference type="NCBI Taxonomy" id="1888195"/>
    <lineage>
        <taxon>Bacteria</taxon>
        <taxon>Bacillati</taxon>
        <taxon>Bacillota</taxon>
        <taxon>Bacilli</taxon>
        <taxon>Lactobacillales</taxon>
        <taxon>Streptococcaceae</taxon>
        <taxon>Streptococcus</taxon>
    </lineage>
</organism>
<dbReference type="InterPro" id="IPR008979">
    <property type="entry name" value="Galactose-bd-like_sf"/>
</dbReference>
<sequence length="1091" mass="121942">MNKKYLLASLLLAPFLLTTVSFAEETSEASQILETKIEEVALSDDSATSPETSLISSATSSSTANTVPLATQQDLNSIVGKSTEEHSTAPQTVSHQEAAETLLSWAATSPKQIGKEESDRLHFASSLGLIHEDTDLNSPVSSENLQKMAEIATQLHDAYRAEKKQPLFINGKAQPIFPFSTGAKSTGYDYDKSQIVRYVVYVETDFDTDGDGKRDLVKALVQVPKAAVKGDFKASTIFEALPYITGTTGAGNLEDLGLQQGGDFDLSKLKEQPDKRTPIKEITSEEAARSASSSQWYYQNPLEDNKWEYEDLNWYNYFLVRGFAVVSSAGLGSKDSQGFNTVGSPFEVAAFKAILEWLDGKRVAYTDKTSNIAVTADWANGKVGMTGLSWGGTTNFALARTGIENLKTIVPQAGIASWYEYLMSQGTPYNAEPYSNISWLSTYVSGRILDAEDWDSIKETYAAYITQLDKAQKEHDYDYSDVFKERDYTLETENIKIPALIVHGLNDDIVKTKNFELMYQAFKKAGQLTKLYLHQGNHIEPTALVSTDENGKNKRVFFDLLNSWFSHYLYDVPNDVESLPAVTAQNNYNPDKWTTYDSWESKHHLNLTTNATQDERVTITSEYVNKAGIDWRYRDAAVGFHSSPANLTYITDVTEPTTIKGSTPVQFKAALASGTGKNLPVNVLLVDIAEEEFDVTGDNVDYETYGYRYTWQDSYTTDPKGFWQGSNLKSKPLKQYGTLKRNYKVISSGWVNLRNPESDFAPATASKSIDPNIGEFHDYTVYLQPTVYDIKPGHRLALVFTTYDTNSIFIPDEYKVTFRPTSIKASIPIVQEARDKKANYSPSLGAEPERFAIPTEHLPIVDKPTLVLNKAVKPENLISEKPTLSIEEVVKLTKQLEELEHNKQPKHFSVGEGNITKEKPTLSIEEVVKLTKQLEELEHNKQPKHFSLGEGNITKEKPTLSIEEVVKLTKQLEELEHNKQPKHFSVGEGNITKEKPILSIEEAIKLTKKLKNPSQRLAVNYHQQSTIPSQAEMRQETSPLIKTEIPQNENSEKHEATLPQTGSHTSRMMEMLGLASLSLSRLFITKGKKGQ</sequence>
<feature type="domain" description="Xaa-Pro dipeptidyl-peptidase C-terminal" evidence="4">
    <location>
        <begin position="562"/>
        <end position="824"/>
    </location>
</feature>
<proteinExistence type="predicted"/>
<keyword evidence="3" id="KW-0732">Signal</keyword>
<dbReference type="Pfam" id="PF08530">
    <property type="entry name" value="PepX_C"/>
    <property type="match status" value="1"/>
</dbReference>
<dbReference type="InterPro" id="IPR013736">
    <property type="entry name" value="Xaa-Pro_dipept_C"/>
</dbReference>
<dbReference type="SMART" id="SM00939">
    <property type="entry name" value="PepX_C"/>
    <property type="match status" value="1"/>
</dbReference>
<evidence type="ECO:0000313" key="6">
    <source>
        <dbReference type="Proteomes" id="UP000660801"/>
    </source>
</evidence>
<dbReference type="InterPro" id="IPR029058">
    <property type="entry name" value="AB_hydrolase_fold"/>
</dbReference>
<feature type="region of interest" description="Disordered" evidence="2">
    <location>
        <begin position="1044"/>
        <end position="1063"/>
    </location>
</feature>
<dbReference type="Proteomes" id="UP000660801">
    <property type="component" value="Unassembled WGS sequence"/>
</dbReference>
<dbReference type="Gene3D" id="2.60.120.260">
    <property type="entry name" value="Galactose-binding domain-like"/>
    <property type="match status" value="1"/>
</dbReference>
<accession>A0A917EFN8</accession>
<dbReference type="SUPFAM" id="SSF49785">
    <property type="entry name" value="Galactose-binding domain-like"/>
    <property type="match status" value="1"/>
</dbReference>
<dbReference type="EMBL" id="BMJN01000029">
    <property type="protein sequence ID" value="GGE35119.1"/>
    <property type="molecule type" value="Genomic_DNA"/>
</dbReference>
<protein>
    <recommendedName>
        <fullName evidence="4">Xaa-Pro dipeptidyl-peptidase C-terminal domain-containing protein</fullName>
    </recommendedName>
</protein>
<evidence type="ECO:0000313" key="5">
    <source>
        <dbReference type="EMBL" id="GGE35119.1"/>
    </source>
</evidence>
<feature type="chain" id="PRO_5036815906" description="Xaa-Pro dipeptidyl-peptidase C-terminal domain-containing protein" evidence="3">
    <location>
        <begin position="24"/>
        <end position="1091"/>
    </location>
</feature>
<evidence type="ECO:0000256" key="1">
    <source>
        <dbReference type="ARBA" id="ARBA00022801"/>
    </source>
</evidence>
<dbReference type="InterPro" id="IPR000383">
    <property type="entry name" value="Xaa-Pro-like_dom"/>
</dbReference>
<feature type="signal peptide" evidence="3">
    <location>
        <begin position="1"/>
        <end position="23"/>
    </location>
</feature>
<evidence type="ECO:0000256" key="3">
    <source>
        <dbReference type="SAM" id="SignalP"/>
    </source>
</evidence>
<keyword evidence="1" id="KW-0378">Hydrolase</keyword>
<dbReference type="Pfam" id="PF02129">
    <property type="entry name" value="Peptidase_S15"/>
    <property type="match status" value="1"/>
</dbReference>
<comment type="caution">
    <text evidence="5">The sequence shown here is derived from an EMBL/GenBank/DDBJ whole genome shotgun (WGS) entry which is preliminary data.</text>
</comment>
<evidence type="ECO:0000256" key="2">
    <source>
        <dbReference type="SAM" id="MobiDB-lite"/>
    </source>
</evidence>
<feature type="region of interest" description="Disordered" evidence="2">
    <location>
        <begin position="43"/>
        <end position="67"/>
    </location>
</feature>
<reference evidence="5" key="1">
    <citation type="journal article" date="2014" name="Int. J. Syst. Evol. Microbiol.">
        <title>Complete genome sequence of Corynebacterium casei LMG S-19264T (=DSM 44701T), isolated from a smear-ripened cheese.</title>
        <authorList>
            <consortium name="US DOE Joint Genome Institute (JGI-PGF)"/>
            <person name="Walter F."/>
            <person name="Albersmeier A."/>
            <person name="Kalinowski J."/>
            <person name="Ruckert C."/>
        </authorList>
    </citation>
    <scope>NUCLEOTIDE SEQUENCE</scope>
    <source>
        <strain evidence="5">CGMCC 1.15533</strain>
    </source>
</reference>
<dbReference type="OrthoDB" id="319764at2"/>
<dbReference type="Gene3D" id="1.10.246.70">
    <property type="match status" value="1"/>
</dbReference>
<dbReference type="SUPFAM" id="SSF53474">
    <property type="entry name" value="alpha/beta-Hydrolases"/>
    <property type="match status" value="1"/>
</dbReference>
<name>A0A917EFN8_9STRE</name>
<feature type="compositionally biased region" description="Low complexity" evidence="2">
    <location>
        <begin position="49"/>
        <end position="66"/>
    </location>
</feature>
<evidence type="ECO:0000259" key="4">
    <source>
        <dbReference type="SMART" id="SM00939"/>
    </source>
</evidence>
<dbReference type="AlphaFoldDB" id="A0A917EFN8"/>
<reference evidence="5" key="2">
    <citation type="submission" date="2020-09" db="EMBL/GenBank/DDBJ databases">
        <authorList>
            <person name="Sun Q."/>
            <person name="Zhou Y."/>
        </authorList>
    </citation>
    <scope>NUCLEOTIDE SEQUENCE</scope>
    <source>
        <strain evidence="5">CGMCC 1.15533</strain>
    </source>
</reference>
<dbReference type="RefSeq" id="WP_068989120.1">
    <property type="nucleotide sequence ID" value="NZ_BMJN01000029.1"/>
</dbReference>